<evidence type="ECO:0000313" key="3">
    <source>
        <dbReference type="Proteomes" id="UP000297635"/>
    </source>
</evidence>
<dbReference type="Gene3D" id="1.25.40.390">
    <property type="match status" value="2"/>
</dbReference>
<organism evidence="2 3">
    <name type="scientific">Duncaniella freteri</name>
    <dbReference type="NCBI Taxonomy" id="2530391"/>
    <lineage>
        <taxon>Bacteria</taxon>
        <taxon>Pseudomonadati</taxon>
        <taxon>Bacteroidota</taxon>
        <taxon>Bacteroidia</taxon>
        <taxon>Bacteroidales</taxon>
        <taxon>Muribaculaceae</taxon>
        <taxon>Duncaniella</taxon>
    </lineage>
</organism>
<proteinExistence type="predicted"/>
<dbReference type="RefSeq" id="WP_135469866.1">
    <property type="nucleotide sequence ID" value="NZ_CASJDB010000010.1"/>
</dbReference>
<sequence length="477" mass="54382">MKKIIYSLFIGTLGLTSCSDFTDIKPKGSNLLQSVTDLEMLLNYEFQGIKATQQQLLCGDLYPQEMIPTVINRPNMTLTKIFTTWDESAHAKEQLDLTASDAHYTKFYEVIGKIANPVLLNIDKADGDDALRQQVKCEALVLRAYFHYLVVQKFAKAYDPAYASTTMAIPYLKETQDLLATIPQLTLEQVYTNILTDIYEAISLGGLTEEPVNQMRVGLPFAYAVKAMALMSMQRYDDAADAANASLALKSTISNYNDYVRDTPSPVMPSFVNQAIHRPFMDCEEDIFVTRDILGQMGISDEAWARFEDGHICRDRLFSGDMLIPGRKLGEAYFGMDINFSYDNDSKWNTFGLKTSQMRLILAECELLKGNIDNAMEQLDMIRINRIIPEKYVSLKGTVTSREEAVRHLKQTSHGENIYTYFNFVTRKRWNRMDDFKETLTRTVGDKTFTLSPESDMWIFPFPQNVISLNPSLQQNY</sequence>
<comment type="caution">
    <text evidence="2">The sequence shown here is derived from an EMBL/GenBank/DDBJ whole genome shotgun (WGS) entry which is preliminary data.</text>
</comment>
<protein>
    <submittedName>
        <fullName evidence="2">RagB/SusD family nutrient uptake outer membrane protein</fullName>
    </submittedName>
</protein>
<dbReference type="GeneID" id="82148356"/>
<accession>A0A4Z0V699</accession>
<dbReference type="InterPro" id="IPR033985">
    <property type="entry name" value="SusD-like_N"/>
</dbReference>
<dbReference type="PROSITE" id="PS51257">
    <property type="entry name" value="PROKAR_LIPOPROTEIN"/>
    <property type="match status" value="1"/>
</dbReference>
<name>A0A4Z0V699_9BACT</name>
<dbReference type="EMBL" id="SJSA01000001">
    <property type="protein sequence ID" value="TGG39365.1"/>
    <property type="molecule type" value="Genomic_DNA"/>
</dbReference>
<evidence type="ECO:0000313" key="2">
    <source>
        <dbReference type="EMBL" id="TGG39365.1"/>
    </source>
</evidence>
<dbReference type="Pfam" id="PF14322">
    <property type="entry name" value="SusD-like_3"/>
    <property type="match status" value="1"/>
</dbReference>
<dbReference type="AlphaFoldDB" id="A0A4Z0V699"/>
<dbReference type="SUPFAM" id="SSF48452">
    <property type="entry name" value="TPR-like"/>
    <property type="match status" value="1"/>
</dbReference>
<dbReference type="InterPro" id="IPR011990">
    <property type="entry name" value="TPR-like_helical_dom_sf"/>
</dbReference>
<evidence type="ECO:0000259" key="1">
    <source>
        <dbReference type="Pfam" id="PF14322"/>
    </source>
</evidence>
<reference evidence="2 3" key="1">
    <citation type="submission" date="2019-02" db="EMBL/GenBank/DDBJ databases">
        <title>Isolation and identification of novel species under the genus Muribaculum.</title>
        <authorList>
            <person name="Miyake S."/>
            <person name="Ding Y."/>
            <person name="Low A."/>
            <person name="Soh M."/>
            <person name="Seedorf H."/>
        </authorList>
    </citation>
    <scope>NUCLEOTIDE SEQUENCE [LARGE SCALE GENOMIC DNA]</scope>
    <source>
        <strain evidence="2 3">TLL-A3</strain>
    </source>
</reference>
<keyword evidence="3" id="KW-1185">Reference proteome</keyword>
<feature type="domain" description="SusD-like N-terminal" evidence="1">
    <location>
        <begin position="82"/>
        <end position="215"/>
    </location>
</feature>
<dbReference type="Proteomes" id="UP000297635">
    <property type="component" value="Unassembled WGS sequence"/>
</dbReference>
<gene>
    <name evidence="2" type="ORF">EZ315_01040</name>
</gene>